<protein>
    <submittedName>
        <fullName evidence="1">Uncharacterized protein</fullName>
    </submittedName>
</protein>
<sequence>MVQADVLIILDSCKSGLAVVPSNLPEVLSQGIPDDKSRHGKEIIVVDWARDTETGTKSIAIALAQSLKDIAINGIGGGRKRRSFSGATLAKVINMNLWRTHTRTQNPDPLEKPIQVHCHQLQRHSEGKLITFPVLRNEPNPNRANEEQYVNPTS</sequence>
<evidence type="ECO:0000313" key="2">
    <source>
        <dbReference type="Proteomes" id="UP001373714"/>
    </source>
</evidence>
<gene>
    <name evidence="1" type="ORF">TWF730_009761</name>
</gene>
<dbReference type="AlphaFoldDB" id="A0AAV9UVW1"/>
<accession>A0AAV9UVW1</accession>
<dbReference type="Proteomes" id="UP001373714">
    <property type="component" value="Unassembled WGS sequence"/>
</dbReference>
<organism evidence="1 2">
    <name type="scientific">Orbilia blumenaviensis</name>
    <dbReference type="NCBI Taxonomy" id="1796055"/>
    <lineage>
        <taxon>Eukaryota</taxon>
        <taxon>Fungi</taxon>
        <taxon>Dikarya</taxon>
        <taxon>Ascomycota</taxon>
        <taxon>Pezizomycotina</taxon>
        <taxon>Orbiliomycetes</taxon>
        <taxon>Orbiliales</taxon>
        <taxon>Orbiliaceae</taxon>
        <taxon>Orbilia</taxon>
    </lineage>
</organism>
<dbReference type="EMBL" id="JAVHNS010000007">
    <property type="protein sequence ID" value="KAK6349001.1"/>
    <property type="molecule type" value="Genomic_DNA"/>
</dbReference>
<name>A0AAV9UVW1_9PEZI</name>
<reference evidence="1 2" key="1">
    <citation type="submission" date="2019-10" db="EMBL/GenBank/DDBJ databases">
        <authorList>
            <person name="Palmer J.M."/>
        </authorList>
    </citation>
    <scope>NUCLEOTIDE SEQUENCE [LARGE SCALE GENOMIC DNA]</scope>
    <source>
        <strain evidence="1 2">TWF730</strain>
    </source>
</reference>
<evidence type="ECO:0000313" key="1">
    <source>
        <dbReference type="EMBL" id="KAK6349001.1"/>
    </source>
</evidence>
<keyword evidence="2" id="KW-1185">Reference proteome</keyword>
<proteinExistence type="predicted"/>
<comment type="caution">
    <text evidence="1">The sequence shown here is derived from an EMBL/GenBank/DDBJ whole genome shotgun (WGS) entry which is preliminary data.</text>
</comment>